<accession>E1ZCA3</accession>
<keyword evidence="6 8" id="KW-0503">Monooxygenase</keyword>
<comment type="cofactor">
    <cofactor evidence="7">
        <name>heme</name>
        <dbReference type="ChEBI" id="CHEBI:30413"/>
    </cofactor>
</comment>
<evidence type="ECO:0000313" key="10">
    <source>
        <dbReference type="EMBL" id="EFN56775.1"/>
    </source>
</evidence>
<protein>
    <recommendedName>
        <fullName evidence="12">Cytochrome P450</fullName>
    </recommendedName>
</protein>
<dbReference type="GO" id="GO:0016705">
    <property type="term" value="F:oxidoreductase activity, acting on paired donors, with incorporation or reduction of molecular oxygen"/>
    <property type="evidence" value="ECO:0007669"/>
    <property type="project" value="InterPro"/>
</dbReference>
<dbReference type="GeneID" id="17356291"/>
<keyword evidence="11" id="KW-1185">Reference proteome</keyword>
<dbReference type="InterPro" id="IPR002401">
    <property type="entry name" value="Cyt_P450_E_grp-I"/>
</dbReference>
<dbReference type="OrthoDB" id="3945418at2759"/>
<dbReference type="eggNOG" id="KOG0157">
    <property type="taxonomic scope" value="Eukaryota"/>
</dbReference>
<evidence type="ECO:0000256" key="9">
    <source>
        <dbReference type="SAM" id="MobiDB-lite"/>
    </source>
</evidence>
<keyword evidence="3 7" id="KW-0479">Metal-binding</keyword>
<comment type="similarity">
    <text evidence="1 8">Belongs to the cytochrome P450 family.</text>
</comment>
<dbReference type="KEGG" id="cvr:CHLNCDRAFT_144259"/>
<keyword evidence="2 7" id="KW-0349">Heme</keyword>
<feature type="binding site" description="axial binding residue" evidence="7">
    <location>
        <position position="421"/>
    </location>
    <ligand>
        <name>heme</name>
        <dbReference type="ChEBI" id="CHEBI:30413"/>
    </ligand>
    <ligandPart>
        <name>Fe</name>
        <dbReference type="ChEBI" id="CHEBI:18248"/>
    </ligandPart>
</feature>
<gene>
    <name evidence="10" type="ORF">CHLNCDRAFT_144259</name>
</gene>
<evidence type="ECO:0000256" key="8">
    <source>
        <dbReference type="RuleBase" id="RU000461"/>
    </source>
</evidence>
<dbReference type="EMBL" id="GL433841">
    <property type="protein sequence ID" value="EFN56775.1"/>
    <property type="molecule type" value="Genomic_DNA"/>
</dbReference>
<evidence type="ECO:0000256" key="3">
    <source>
        <dbReference type="ARBA" id="ARBA00022723"/>
    </source>
</evidence>
<dbReference type="PROSITE" id="PS00086">
    <property type="entry name" value="CYTOCHROME_P450"/>
    <property type="match status" value="1"/>
</dbReference>
<dbReference type="AlphaFoldDB" id="E1ZCA3"/>
<dbReference type="InterPro" id="IPR001128">
    <property type="entry name" value="Cyt_P450"/>
</dbReference>
<dbReference type="STRING" id="554065.E1ZCA3"/>
<dbReference type="InterPro" id="IPR017972">
    <property type="entry name" value="Cyt_P450_CS"/>
</dbReference>
<sequence>MAAAAATFVLCGGCRIGNSGNAIPSPFPFWSDLIIETRKRGFPDFVKLHAQHGPLFYWRFLGPRKLFVGSFEAVKQLLGPWGMVNISGKQHARVKRLAQAAFTPRAIRGYLPRMQTIAEQAVQKWAADGDILWFTFRIAVEIIVGFDDGWTSPRQFPTISAEFKTWLEGLFRRVRQQHLDRTRFFPLPIPGTAFARGMKMRAALMRRIHASLDLLEERNAAAAAGSPGEASGHNGDAGSPAAEQRTTLDFLKSSRDENGNTLTRQAEGTEQIADTVLTLLFAGHDTSSSSLTRIFHHLHNHPEAAERLRREQADVVAKHGSVITEAALHDMPYADGVVRETLRITPIVVGFSRVALQDFELCGYTVPAGTGMTCSLAQPLLTDARWQGEEQPLAFKPERWLAGAALKQGAWIPFGGGQRLCLGWLLAMTEMKVLLAAIFRGHAMELRQPDEPWVSFPLARPKCSMPARFVAVKDAE</sequence>
<dbReference type="OMA" id="FRWELAS"/>
<keyword evidence="5 7" id="KW-0408">Iron</keyword>
<organism evidence="11">
    <name type="scientific">Chlorella variabilis</name>
    <name type="common">Green alga</name>
    <dbReference type="NCBI Taxonomy" id="554065"/>
    <lineage>
        <taxon>Eukaryota</taxon>
        <taxon>Viridiplantae</taxon>
        <taxon>Chlorophyta</taxon>
        <taxon>core chlorophytes</taxon>
        <taxon>Trebouxiophyceae</taxon>
        <taxon>Chlorellales</taxon>
        <taxon>Chlorellaceae</taxon>
        <taxon>Chlorella clade</taxon>
        <taxon>Chlorella</taxon>
    </lineage>
</organism>
<dbReference type="RefSeq" id="XP_005848877.1">
    <property type="nucleotide sequence ID" value="XM_005848815.1"/>
</dbReference>
<dbReference type="GO" id="GO:0005506">
    <property type="term" value="F:iron ion binding"/>
    <property type="evidence" value="ECO:0007669"/>
    <property type="project" value="InterPro"/>
</dbReference>
<evidence type="ECO:0000256" key="1">
    <source>
        <dbReference type="ARBA" id="ARBA00010617"/>
    </source>
</evidence>
<dbReference type="Pfam" id="PF00067">
    <property type="entry name" value="p450"/>
    <property type="match status" value="1"/>
</dbReference>
<evidence type="ECO:0000256" key="5">
    <source>
        <dbReference type="ARBA" id="ARBA00023004"/>
    </source>
</evidence>
<dbReference type="PRINTS" id="PR00463">
    <property type="entry name" value="EP450I"/>
</dbReference>
<name>E1ZCA3_CHLVA</name>
<dbReference type="GO" id="GO:0004497">
    <property type="term" value="F:monooxygenase activity"/>
    <property type="evidence" value="ECO:0007669"/>
    <property type="project" value="UniProtKB-KW"/>
</dbReference>
<evidence type="ECO:0008006" key="12">
    <source>
        <dbReference type="Google" id="ProtNLM"/>
    </source>
</evidence>
<evidence type="ECO:0000256" key="4">
    <source>
        <dbReference type="ARBA" id="ARBA00023002"/>
    </source>
</evidence>
<dbReference type="InParanoid" id="E1ZCA3"/>
<keyword evidence="4 8" id="KW-0560">Oxidoreductase</keyword>
<dbReference type="GO" id="GO:0016125">
    <property type="term" value="P:sterol metabolic process"/>
    <property type="evidence" value="ECO:0007669"/>
    <property type="project" value="TreeGrafter"/>
</dbReference>
<dbReference type="Proteomes" id="UP000008141">
    <property type="component" value="Unassembled WGS sequence"/>
</dbReference>
<dbReference type="SUPFAM" id="SSF48264">
    <property type="entry name" value="Cytochrome P450"/>
    <property type="match status" value="1"/>
</dbReference>
<evidence type="ECO:0000313" key="11">
    <source>
        <dbReference type="Proteomes" id="UP000008141"/>
    </source>
</evidence>
<dbReference type="GO" id="GO:0020037">
    <property type="term" value="F:heme binding"/>
    <property type="evidence" value="ECO:0007669"/>
    <property type="project" value="InterPro"/>
</dbReference>
<reference evidence="10 11" key="1">
    <citation type="journal article" date="2010" name="Plant Cell">
        <title>The Chlorella variabilis NC64A genome reveals adaptation to photosymbiosis, coevolution with viruses, and cryptic sex.</title>
        <authorList>
            <person name="Blanc G."/>
            <person name="Duncan G."/>
            <person name="Agarkova I."/>
            <person name="Borodovsky M."/>
            <person name="Gurnon J."/>
            <person name="Kuo A."/>
            <person name="Lindquist E."/>
            <person name="Lucas S."/>
            <person name="Pangilinan J."/>
            <person name="Polle J."/>
            <person name="Salamov A."/>
            <person name="Terry A."/>
            <person name="Yamada T."/>
            <person name="Dunigan D.D."/>
            <person name="Grigoriev I.V."/>
            <person name="Claverie J.M."/>
            <person name="Van Etten J.L."/>
        </authorList>
    </citation>
    <scope>NUCLEOTIDE SEQUENCE [LARGE SCALE GENOMIC DNA]</scope>
    <source>
        <strain evidence="10 11">NC64A</strain>
    </source>
</reference>
<dbReference type="FunCoup" id="E1ZCA3">
    <property type="interactions" value="156"/>
</dbReference>
<evidence type="ECO:0000256" key="2">
    <source>
        <dbReference type="ARBA" id="ARBA00022617"/>
    </source>
</evidence>
<dbReference type="PRINTS" id="PR00385">
    <property type="entry name" value="P450"/>
</dbReference>
<evidence type="ECO:0000256" key="7">
    <source>
        <dbReference type="PIRSR" id="PIRSR602401-1"/>
    </source>
</evidence>
<proteinExistence type="inferred from homology"/>
<feature type="region of interest" description="Disordered" evidence="9">
    <location>
        <begin position="220"/>
        <end position="242"/>
    </location>
</feature>
<dbReference type="PANTHER" id="PTHR24286">
    <property type="entry name" value="CYTOCHROME P450 26"/>
    <property type="match status" value="1"/>
</dbReference>
<evidence type="ECO:0000256" key="6">
    <source>
        <dbReference type="ARBA" id="ARBA00023033"/>
    </source>
</evidence>
<dbReference type="InterPro" id="IPR036396">
    <property type="entry name" value="Cyt_P450_sf"/>
</dbReference>
<dbReference type="Gene3D" id="1.10.630.10">
    <property type="entry name" value="Cytochrome P450"/>
    <property type="match status" value="1"/>
</dbReference>
<dbReference type="PANTHER" id="PTHR24286:SF384">
    <property type="entry name" value="P450, PUTATIVE (EUROFUNG)-RELATED"/>
    <property type="match status" value="1"/>
</dbReference>